<dbReference type="SUPFAM" id="SSF52374">
    <property type="entry name" value="Nucleotidylyl transferase"/>
    <property type="match status" value="1"/>
</dbReference>
<evidence type="ECO:0000256" key="8">
    <source>
        <dbReference type="ARBA" id="ARBA00022833"/>
    </source>
</evidence>
<evidence type="ECO:0000256" key="3">
    <source>
        <dbReference type="ARBA" id="ARBA00011245"/>
    </source>
</evidence>
<comment type="subcellular location">
    <subcellularLocation>
        <location evidence="1 13">Cytoplasm</location>
    </subcellularLocation>
</comment>
<dbReference type="EC" id="6.1.1.16" evidence="13"/>
<dbReference type="CDD" id="cd00672">
    <property type="entry name" value="CysRS_core"/>
    <property type="match status" value="1"/>
</dbReference>
<proteinExistence type="inferred from homology"/>
<evidence type="ECO:0000256" key="10">
    <source>
        <dbReference type="ARBA" id="ARBA00022917"/>
    </source>
</evidence>
<evidence type="ECO:0000313" key="16">
    <source>
        <dbReference type="Proteomes" id="UP000094472"/>
    </source>
</evidence>
<feature type="binding site" evidence="13">
    <location>
        <position position="281"/>
    </location>
    <ligand>
        <name>ATP</name>
        <dbReference type="ChEBI" id="CHEBI:30616"/>
    </ligand>
</feature>
<evidence type="ECO:0000256" key="4">
    <source>
        <dbReference type="ARBA" id="ARBA00022490"/>
    </source>
</evidence>
<evidence type="ECO:0000256" key="5">
    <source>
        <dbReference type="ARBA" id="ARBA00022598"/>
    </source>
</evidence>
<feature type="binding site" evidence="13">
    <location>
        <position position="249"/>
    </location>
    <ligand>
        <name>Zn(2+)</name>
        <dbReference type="ChEBI" id="CHEBI:29105"/>
    </ligand>
</feature>
<dbReference type="AlphaFoldDB" id="A0A1E3W1S9"/>
<dbReference type="PRINTS" id="PR00983">
    <property type="entry name" value="TRNASYNTHCYS"/>
</dbReference>
<keyword evidence="8 13" id="KW-0862">Zinc</keyword>
<dbReference type="InterPro" id="IPR056411">
    <property type="entry name" value="CysS_C"/>
</dbReference>
<dbReference type="OrthoDB" id="9815130at2"/>
<evidence type="ECO:0000256" key="6">
    <source>
        <dbReference type="ARBA" id="ARBA00022723"/>
    </source>
</evidence>
<dbReference type="HAMAP" id="MF_00041">
    <property type="entry name" value="Cys_tRNA_synth"/>
    <property type="match status" value="1"/>
</dbReference>
<evidence type="ECO:0000256" key="2">
    <source>
        <dbReference type="ARBA" id="ARBA00005594"/>
    </source>
</evidence>
<feature type="binding site" evidence="13">
    <location>
        <position position="29"/>
    </location>
    <ligand>
        <name>Zn(2+)</name>
        <dbReference type="ChEBI" id="CHEBI:29105"/>
    </ligand>
</feature>
<accession>A0A1E3W1S9</accession>
<dbReference type="InterPro" id="IPR024909">
    <property type="entry name" value="Cys-tRNA/MSH_ligase"/>
</dbReference>
<evidence type="ECO:0000256" key="12">
    <source>
        <dbReference type="ARBA" id="ARBA00047398"/>
    </source>
</evidence>
<dbReference type="NCBIfam" id="TIGR00435">
    <property type="entry name" value="cysS"/>
    <property type="match status" value="1"/>
</dbReference>
<dbReference type="EMBL" id="LPWF01000016">
    <property type="protein sequence ID" value="ODR99730.1"/>
    <property type="molecule type" value="Genomic_DNA"/>
</dbReference>
<keyword evidence="6 13" id="KW-0479">Metal-binding</keyword>
<feature type="binding site" evidence="13">
    <location>
        <position position="220"/>
    </location>
    <ligand>
        <name>Zn(2+)</name>
        <dbReference type="ChEBI" id="CHEBI:29105"/>
    </ligand>
</feature>
<dbReference type="Pfam" id="PF23493">
    <property type="entry name" value="CysS_C"/>
    <property type="match status" value="1"/>
</dbReference>
<evidence type="ECO:0000256" key="7">
    <source>
        <dbReference type="ARBA" id="ARBA00022741"/>
    </source>
</evidence>
<organism evidence="15 16">
    <name type="scientific">Methyloceanibacter superfactus</name>
    <dbReference type="NCBI Taxonomy" id="1774969"/>
    <lineage>
        <taxon>Bacteria</taxon>
        <taxon>Pseudomonadati</taxon>
        <taxon>Pseudomonadota</taxon>
        <taxon>Alphaproteobacteria</taxon>
        <taxon>Hyphomicrobiales</taxon>
        <taxon>Hyphomicrobiaceae</taxon>
        <taxon>Methyloceanibacter</taxon>
    </lineage>
</organism>
<dbReference type="InterPro" id="IPR032678">
    <property type="entry name" value="tRNA-synt_1_cat_dom"/>
</dbReference>
<keyword evidence="10 13" id="KW-0648">Protein biosynthesis</keyword>
<evidence type="ECO:0000259" key="14">
    <source>
        <dbReference type="SMART" id="SM00840"/>
    </source>
</evidence>
<dbReference type="STRING" id="1774969.AUC69_08970"/>
<comment type="catalytic activity">
    <reaction evidence="12 13">
        <text>tRNA(Cys) + L-cysteine + ATP = L-cysteinyl-tRNA(Cys) + AMP + diphosphate</text>
        <dbReference type="Rhea" id="RHEA:17773"/>
        <dbReference type="Rhea" id="RHEA-COMP:9661"/>
        <dbReference type="Rhea" id="RHEA-COMP:9679"/>
        <dbReference type="ChEBI" id="CHEBI:30616"/>
        <dbReference type="ChEBI" id="CHEBI:33019"/>
        <dbReference type="ChEBI" id="CHEBI:35235"/>
        <dbReference type="ChEBI" id="CHEBI:78442"/>
        <dbReference type="ChEBI" id="CHEBI:78517"/>
        <dbReference type="ChEBI" id="CHEBI:456215"/>
        <dbReference type="EC" id="6.1.1.16"/>
    </reaction>
</comment>
<protein>
    <recommendedName>
        <fullName evidence="13">Cysteine--tRNA ligase</fullName>
        <ecNumber evidence="13">6.1.1.16</ecNumber>
    </recommendedName>
    <alternativeName>
        <fullName evidence="13">Cysteinyl-tRNA synthetase</fullName>
        <shortName evidence="13">CysRS</shortName>
    </alternativeName>
</protein>
<dbReference type="InterPro" id="IPR015803">
    <property type="entry name" value="Cys-tRNA-ligase"/>
</dbReference>
<dbReference type="PANTHER" id="PTHR10890">
    <property type="entry name" value="CYSTEINYL-TRNA SYNTHETASE"/>
    <property type="match status" value="1"/>
</dbReference>
<keyword evidence="9 13" id="KW-0067">ATP-binding</keyword>
<evidence type="ECO:0000256" key="1">
    <source>
        <dbReference type="ARBA" id="ARBA00004496"/>
    </source>
</evidence>
<dbReference type="InterPro" id="IPR014729">
    <property type="entry name" value="Rossmann-like_a/b/a_fold"/>
</dbReference>
<sequence length="468" mass="51480">MALTLYNTLSRKKEPFAPLDPAQVRMYVCGPTVYDYAHIGNARPVIVFDVLYRLLRHLYGPEHVTYVRNITDVDDKINARAAKDYPGLPLNEAIAQVTQKTADQFHADMDALGALPPTVEPRATEHIGEMRTMIDRLIANGCAYVAEDHVLFHVAAMPRLRAVVRASLDEMIAGARVEVAPFKRDPMDFVLWKPSKPGEPSWTSPGGIETPGRPGWHIECSAMAAAHLGEVFDIHGGGIDLVFPHHENEIAQSRCAHGSAVMAQVWMHNGFLQVEGEKMSKSLGNFVTVHELLTGWQGYAWPGEALRLNMLRTHYRQPLDWTFVGLDEAHKTLWEWYGAVEGSAAAPEAPASIIEALSDDLNTPKVIAELHKLHSAGHFEGLRAALGLLGFSGERARIERSRQDEAGSEAADADAVDALIAARSDARKAKNFAEADRIRGELEAMGIVLKDAKDPNTGELVTTWEAAR</sequence>
<dbReference type="InterPro" id="IPR009080">
    <property type="entry name" value="tRNAsynth_Ia_anticodon-bd"/>
</dbReference>
<dbReference type="GO" id="GO:0008270">
    <property type="term" value="F:zinc ion binding"/>
    <property type="evidence" value="ECO:0007669"/>
    <property type="project" value="UniProtKB-UniRule"/>
</dbReference>
<dbReference type="FunFam" id="3.40.50.620:FF:000068">
    <property type="entry name" value="Cysteine--tRNA ligase"/>
    <property type="match status" value="1"/>
</dbReference>
<keyword evidence="5 13" id="KW-0436">Ligase</keyword>
<name>A0A1E3W1S9_9HYPH</name>
<dbReference type="PANTHER" id="PTHR10890:SF3">
    <property type="entry name" value="CYSTEINE--TRNA LIGASE, CYTOPLASMIC"/>
    <property type="match status" value="1"/>
</dbReference>
<gene>
    <name evidence="13" type="primary">cysS</name>
    <name evidence="15" type="ORF">AUC69_08970</name>
</gene>
<feature type="short sequence motif" description="'KMSKS' region" evidence="13">
    <location>
        <begin position="278"/>
        <end position="282"/>
    </location>
</feature>
<dbReference type="InterPro" id="IPR015273">
    <property type="entry name" value="Cys-tRNA-synt_Ia_DALR"/>
</dbReference>
<feature type="domain" description="Cysteinyl-tRNA synthetase class Ia DALR" evidence="14">
    <location>
        <begin position="352"/>
        <end position="400"/>
    </location>
</feature>
<comment type="cofactor">
    <cofactor evidence="13">
        <name>Zn(2+)</name>
        <dbReference type="ChEBI" id="CHEBI:29105"/>
    </cofactor>
    <text evidence="13">Binds 1 zinc ion per subunit.</text>
</comment>
<dbReference type="Proteomes" id="UP000094472">
    <property type="component" value="Unassembled WGS sequence"/>
</dbReference>
<feature type="binding site" evidence="13">
    <location>
        <position position="245"/>
    </location>
    <ligand>
        <name>Zn(2+)</name>
        <dbReference type="ChEBI" id="CHEBI:29105"/>
    </ligand>
</feature>
<comment type="similarity">
    <text evidence="2 13">Belongs to the class-I aminoacyl-tRNA synthetase family.</text>
</comment>
<dbReference type="Gene3D" id="3.40.50.620">
    <property type="entry name" value="HUPs"/>
    <property type="match status" value="1"/>
</dbReference>
<evidence type="ECO:0000256" key="13">
    <source>
        <dbReference type="HAMAP-Rule" id="MF_00041"/>
    </source>
</evidence>
<dbReference type="GO" id="GO:0006423">
    <property type="term" value="P:cysteinyl-tRNA aminoacylation"/>
    <property type="evidence" value="ECO:0007669"/>
    <property type="project" value="UniProtKB-UniRule"/>
</dbReference>
<dbReference type="GO" id="GO:0005524">
    <property type="term" value="F:ATP binding"/>
    <property type="evidence" value="ECO:0007669"/>
    <property type="project" value="UniProtKB-UniRule"/>
</dbReference>
<evidence type="ECO:0000313" key="15">
    <source>
        <dbReference type="EMBL" id="ODR99730.1"/>
    </source>
</evidence>
<dbReference type="SMART" id="SM00840">
    <property type="entry name" value="DALR_2"/>
    <property type="match status" value="1"/>
</dbReference>
<evidence type="ECO:0000256" key="11">
    <source>
        <dbReference type="ARBA" id="ARBA00023146"/>
    </source>
</evidence>
<keyword evidence="11 13" id="KW-0030">Aminoacyl-tRNA synthetase</keyword>
<keyword evidence="7 13" id="KW-0547">Nucleotide-binding</keyword>
<dbReference type="GO" id="GO:0005829">
    <property type="term" value="C:cytosol"/>
    <property type="evidence" value="ECO:0007669"/>
    <property type="project" value="TreeGrafter"/>
</dbReference>
<reference evidence="15 16" key="1">
    <citation type="journal article" date="2016" name="Environ. Microbiol.">
        <title>New Methyloceanibacter diversity from North Sea sediments includes methanotroph containing solely the soluble methane monooxygenase.</title>
        <authorList>
            <person name="Vekeman B."/>
            <person name="Kerckhof F.M."/>
            <person name="Cremers G."/>
            <person name="de Vos P."/>
            <person name="Vandamme P."/>
            <person name="Boon N."/>
            <person name="Op den Camp H.J."/>
            <person name="Heylen K."/>
        </authorList>
    </citation>
    <scope>NUCLEOTIDE SEQUENCE [LARGE SCALE GENOMIC DNA]</scope>
    <source>
        <strain evidence="15 16">R-67175</strain>
    </source>
</reference>
<dbReference type="Pfam" id="PF01406">
    <property type="entry name" value="tRNA-synt_1e"/>
    <property type="match status" value="1"/>
</dbReference>
<comment type="caution">
    <text evidence="15">The sequence shown here is derived from an EMBL/GenBank/DDBJ whole genome shotgun (WGS) entry which is preliminary data.</text>
</comment>
<keyword evidence="4 13" id="KW-0963">Cytoplasm</keyword>
<keyword evidence="16" id="KW-1185">Reference proteome</keyword>
<feature type="short sequence motif" description="'HIGH' region" evidence="13">
    <location>
        <begin position="31"/>
        <end position="41"/>
    </location>
</feature>
<evidence type="ECO:0000256" key="9">
    <source>
        <dbReference type="ARBA" id="ARBA00022840"/>
    </source>
</evidence>
<dbReference type="GO" id="GO:0004817">
    <property type="term" value="F:cysteine-tRNA ligase activity"/>
    <property type="evidence" value="ECO:0007669"/>
    <property type="project" value="UniProtKB-UniRule"/>
</dbReference>
<dbReference type="SUPFAM" id="SSF47323">
    <property type="entry name" value="Anticodon-binding domain of a subclass of class I aminoacyl-tRNA synthetases"/>
    <property type="match status" value="1"/>
</dbReference>
<comment type="subunit">
    <text evidence="3 13">Monomer.</text>
</comment>
<dbReference type="Gene3D" id="1.20.120.1910">
    <property type="entry name" value="Cysteine-tRNA ligase, C-terminal anti-codon recognition domain"/>
    <property type="match status" value="1"/>
</dbReference>
<dbReference type="RefSeq" id="WP_069441272.1">
    <property type="nucleotide sequence ID" value="NZ_LPWF01000016.1"/>
</dbReference>